<keyword evidence="2" id="KW-1185">Reference proteome</keyword>
<evidence type="ECO:0000313" key="2">
    <source>
        <dbReference type="Proteomes" id="UP000476310"/>
    </source>
</evidence>
<protein>
    <submittedName>
        <fullName evidence="1">Uncharacterized protein</fullName>
    </submittedName>
</protein>
<evidence type="ECO:0000313" key="1">
    <source>
        <dbReference type="EMBL" id="NEW74993.1"/>
    </source>
</evidence>
<name>A0A6G4ANM2_9ACTN</name>
<dbReference type="Proteomes" id="UP000476310">
    <property type="component" value="Unassembled WGS sequence"/>
</dbReference>
<dbReference type="EMBL" id="JAAIKT010000051">
    <property type="protein sequence ID" value="NEW74993.1"/>
    <property type="molecule type" value="Genomic_DNA"/>
</dbReference>
<dbReference type="AlphaFoldDB" id="A0A6G4ANM2"/>
<gene>
    <name evidence="1" type="ORF">G4H13_32675</name>
</gene>
<comment type="caution">
    <text evidence="1">The sequence shown here is derived from an EMBL/GenBank/DDBJ whole genome shotgun (WGS) entry which is preliminary data.</text>
</comment>
<sequence>MDIVDLLLLLVAGGVLYALLRPFVIYPCQLNKWRCAVSAEHRELREALRSSRQKLKEVRRKSSEDVAAIDRRIAEIDSSCSERAQALEQKRQNLLRPGRGARVEDADGGGKLELYEHMLVFTGEASEDRQALEVRLAGLTIRHDSGNGQFYIVATWPTGPDGPGGQRRAIYPLAEEPTALMMFDAIYSAIERENEFRRDREHEAAKIAAEVERIQADAAEHKMQAQRDRTELIETQRADNAQVRLTSRRRALTGRRKPVVDRRICGGNHKELLNGRGRA</sequence>
<proteinExistence type="predicted"/>
<accession>A0A6G4ANM2</accession>
<organism evidence="1 2">
    <name type="scientific">Streptomyces rhizosphaericus</name>
    <dbReference type="NCBI Taxonomy" id="114699"/>
    <lineage>
        <taxon>Bacteria</taxon>
        <taxon>Bacillati</taxon>
        <taxon>Actinomycetota</taxon>
        <taxon>Actinomycetes</taxon>
        <taxon>Kitasatosporales</taxon>
        <taxon>Streptomycetaceae</taxon>
        <taxon>Streptomyces</taxon>
        <taxon>Streptomyces violaceusniger group</taxon>
    </lineage>
</organism>
<dbReference type="RefSeq" id="WP_164433013.1">
    <property type="nucleotide sequence ID" value="NZ_JAAIKT010000051.1"/>
</dbReference>
<reference evidence="1" key="1">
    <citation type="submission" date="2020-02" db="EMBL/GenBank/DDBJ databases">
        <title>A new Streptomyces sp. for controlling soil-borne diseases.</title>
        <authorList>
            <person name="Li X."/>
            <person name="Tian Y."/>
            <person name="Gao K."/>
        </authorList>
    </citation>
    <scope>NUCLEOTIDE SEQUENCE [LARGE SCALE GENOMIC DNA]</scope>
    <source>
        <strain evidence="1">0250</strain>
    </source>
</reference>